<keyword evidence="2" id="KW-1185">Reference proteome</keyword>
<accession>A0ABD1K033</accession>
<comment type="caution">
    <text evidence="1">The sequence shown here is derived from an EMBL/GenBank/DDBJ whole genome shotgun (WGS) entry which is preliminary data.</text>
</comment>
<reference evidence="1 2" key="1">
    <citation type="submission" date="2024-09" db="EMBL/GenBank/DDBJ databases">
        <title>A chromosome-level genome assembly of Gray's grenadier anchovy, Coilia grayii.</title>
        <authorList>
            <person name="Fu Z."/>
        </authorList>
    </citation>
    <scope>NUCLEOTIDE SEQUENCE [LARGE SCALE GENOMIC DNA]</scope>
    <source>
        <strain evidence="1">G4</strain>
        <tissue evidence="1">Muscle</tissue>
    </source>
</reference>
<dbReference type="PANTHER" id="PTHR31025:SF19">
    <property type="entry name" value="SI:CH73-42K18.1-RELATED"/>
    <property type="match status" value="1"/>
</dbReference>
<evidence type="ECO:0008006" key="3">
    <source>
        <dbReference type="Google" id="ProtNLM"/>
    </source>
</evidence>
<dbReference type="PANTHER" id="PTHR31025">
    <property type="entry name" value="SI:CH211-196P9.1-RELATED"/>
    <property type="match status" value="1"/>
</dbReference>
<evidence type="ECO:0000313" key="1">
    <source>
        <dbReference type="EMBL" id="KAL2092494.1"/>
    </source>
</evidence>
<organism evidence="1 2">
    <name type="scientific">Coilia grayii</name>
    <name type="common">Gray's grenadier anchovy</name>
    <dbReference type="NCBI Taxonomy" id="363190"/>
    <lineage>
        <taxon>Eukaryota</taxon>
        <taxon>Metazoa</taxon>
        <taxon>Chordata</taxon>
        <taxon>Craniata</taxon>
        <taxon>Vertebrata</taxon>
        <taxon>Euteleostomi</taxon>
        <taxon>Actinopterygii</taxon>
        <taxon>Neopterygii</taxon>
        <taxon>Teleostei</taxon>
        <taxon>Clupei</taxon>
        <taxon>Clupeiformes</taxon>
        <taxon>Clupeoidei</taxon>
        <taxon>Engraulidae</taxon>
        <taxon>Coilinae</taxon>
        <taxon>Coilia</taxon>
    </lineage>
</organism>
<evidence type="ECO:0000313" key="2">
    <source>
        <dbReference type="Proteomes" id="UP001591681"/>
    </source>
</evidence>
<dbReference type="AlphaFoldDB" id="A0ABD1K033"/>
<dbReference type="Proteomes" id="UP001591681">
    <property type="component" value="Unassembled WGS sequence"/>
</dbReference>
<proteinExistence type="predicted"/>
<gene>
    <name evidence="1" type="ORF">ACEWY4_012292</name>
</gene>
<dbReference type="EMBL" id="JBHFQA010000010">
    <property type="protein sequence ID" value="KAL2092494.1"/>
    <property type="molecule type" value="Genomic_DNA"/>
</dbReference>
<name>A0ABD1K033_9TELE</name>
<sequence>MVCALKCVSFFSKAMERFKIRVIVTDQDIQKLSLDVKPQTVQELKVIVQEHCHLQYEFNMMYEDPDFGNALCNLDNMDDLPAAATVKVVPLLTSLFPEVTSNSSDVSISSADTFIILSSSRTQGWPEFFQIPVFSVDVEFRLRQANLAYLKDNKAFKCPWDMKRNILQVLAEEIYKFDTYADEYRLRAVARALIAKHPCLTEAGSTDGCSSWKNSLYFKMGNFRTKLRKAGCAEVSINSGKGSPGTSPVSRGLKRPKRCEVNFLPELPEKENDETLEALRILLAEEMKKRNPNATVIASKMNQTFSLRRREIVEAETPVATLKERWPALFTERQVFSEFNRIAATNLNDLFEALDRYTPRFVSIFKTKRGGVGETLNKQDVMALRTLVLRGLPVLLGDDPSGFYNTCLDADGDDAWAQVSFGLLTVIEDDGTPVGPNLIHLEPVSTGIIIEGSLIMDGFKSLPEALCILFGLSYALHLDYPKSMKNTLNFIQKVMLGLGQNKLSPKLQSLKNLLLS</sequence>
<protein>
    <recommendedName>
        <fullName evidence="3">Sterile alpha motif domain-containing protein 3</fullName>
    </recommendedName>
</protein>